<reference evidence="7" key="1">
    <citation type="submission" date="2020-04" db="EMBL/GenBank/DDBJ databases">
        <authorList>
            <person name="Chiriac C."/>
            <person name="Salcher M."/>
            <person name="Ghai R."/>
            <person name="Kavagutti S V."/>
        </authorList>
    </citation>
    <scope>NUCLEOTIDE SEQUENCE</scope>
</reference>
<protein>
    <submittedName>
        <fullName evidence="7">Radical_SAM domain containing protein</fullName>
    </submittedName>
</protein>
<dbReference type="GO" id="GO:0051536">
    <property type="term" value="F:iron-sulfur cluster binding"/>
    <property type="evidence" value="ECO:0007669"/>
    <property type="project" value="UniProtKB-KW"/>
</dbReference>
<dbReference type="CDD" id="cd01335">
    <property type="entry name" value="Radical_SAM"/>
    <property type="match status" value="1"/>
</dbReference>
<dbReference type="PANTHER" id="PTHR11228:SF7">
    <property type="entry name" value="PQQA PEPTIDE CYCLASE"/>
    <property type="match status" value="1"/>
</dbReference>
<dbReference type="InterPro" id="IPR013785">
    <property type="entry name" value="Aldolase_TIM"/>
</dbReference>
<dbReference type="EMBL" id="LR796247">
    <property type="protein sequence ID" value="CAB4131514.1"/>
    <property type="molecule type" value="Genomic_DNA"/>
</dbReference>
<dbReference type="InterPro" id="IPR058240">
    <property type="entry name" value="rSAM_sf"/>
</dbReference>
<dbReference type="NCBIfam" id="NF033640">
    <property type="entry name" value="N_Twi_rSAM"/>
    <property type="match status" value="1"/>
</dbReference>
<evidence type="ECO:0000256" key="2">
    <source>
        <dbReference type="ARBA" id="ARBA00022723"/>
    </source>
</evidence>
<keyword evidence="2" id="KW-0479">Metal-binding</keyword>
<dbReference type="Gene3D" id="3.20.20.70">
    <property type="entry name" value="Aldolase class I"/>
    <property type="match status" value="2"/>
</dbReference>
<dbReference type="PANTHER" id="PTHR11228">
    <property type="entry name" value="RADICAL SAM DOMAIN PROTEIN"/>
    <property type="match status" value="1"/>
</dbReference>
<keyword evidence="4" id="KW-0411">Iron-sulfur</keyword>
<keyword evidence="1" id="KW-0949">S-adenosyl-L-methionine</keyword>
<keyword evidence="3" id="KW-0408">Iron</keyword>
<evidence type="ECO:0000313" key="7">
    <source>
        <dbReference type="EMBL" id="CAB4131514.1"/>
    </source>
</evidence>
<feature type="domain" description="Radical SAM core" evidence="5">
    <location>
        <begin position="154"/>
        <end position="332"/>
    </location>
</feature>
<dbReference type="GO" id="GO:0046872">
    <property type="term" value="F:metal ion binding"/>
    <property type="evidence" value="ECO:0007669"/>
    <property type="project" value="UniProtKB-KW"/>
</dbReference>
<dbReference type="Pfam" id="PF13186">
    <property type="entry name" value="SPASM"/>
    <property type="match status" value="1"/>
</dbReference>
<evidence type="ECO:0000256" key="3">
    <source>
        <dbReference type="ARBA" id="ARBA00023004"/>
    </source>
</evidence>
<dbReference type="SUPFAM" id="SSF102114">
    <property type="entry name" value="Radical SAM enzymes"/>
    <property type="match status" value="1"/>
</dbReference>
<name>A0A6J5LAH4_9CAUD</name>
<gene>
    <name evidence="7" type="ORF">UFOVP132_124</name>
</gene>
<dbReference type="InterPro" id="IPR023885">
    <property type="entry name" value="4Fe4S-binding_SPASM_dom"/>
</dbReference>
<sequence length="455" mass="52818">MFNRKTFCTMPWASIMILASGDYKICCFTEHQDKNGKNTHGVSIDDDGNVMNILTHSIKEALNSKWHKELRLAQSKGERHEMCSVCWNREDASEVQGTVPTSLRVVRSFYQNDGNKDRKGGNPLEGAPLPENAMGLMKEDGSIDMMPISLDIRFSNLCNAKCVMCEPLYSNLWYEDWINITGRDDFSVGPKNYKIKTSTSPTGRKTFSSDMDAWNDDPRWWKQFDEFSPYLRHVYITGGEPFVQPTHDTFIKKLVERGYAKDIVIEYDTNLSVLNPAVLEVLHEFKDVIIRVSVDDIKEKYDYVRNPLKFDRLIKNIETLKEYGLHEKIVNITSCIGIYSIFSPLEVYDYFSKLGFEDYVFRILWSPRPVDIANLPRAIKEQVIQRYESSDLPHFHRTHIVGYLKNNLDTYTDDQALVKMQSFIAYMNALDRSRGTSWVTTFPEIHKLITEYYNK</sequence>
<evidence type="ECO:0000259" key="5">
    <source>
        <dbReference type="Pfam" id="PF04055"/>
    </source>
</evidence>
<dbReference type="InterPro" id="IPR050377">
    <property type="entry name" value="Radical_SAM_PqqE_MftC-like"/>
</dbReference>
<dbReference type="InterPro" id="IPR007197">
    <property type="entry name" value="rSAM"/>
</dbReference>
<evidence type="ECO:0000259" key="6">
    <source>
        <dbReference type="Pfam" id="PF13186"/>
    </source>
</evidence>
<dbReference type="CDD" id="cd21109">
    <property type="entry name" value="SPASM"/>
    <property type="match status" value="1"/>
</dbReference>
<evidence type="ECO:0000256" key="1">
    <source>
        <dbReference type="ARBA" id="ARBA00022691"/>
    </source>
</evidence>
<evidence type="ECO:0000256" key="4">
    <source>
        <dbReference type="ARBA" id="ARBA00023014"/>
    </source>
</evidence>
<feature type="domain" description="4Fe4S-binding SPASM" evidence="6">
    <location>
        <begin position="8"/>
        <end position="87"/>
    </location>
</feature>
<dbReference type="SFLD" id="SFLDS00029">
    <property type="entry name" value="Radical_SAM"/>
    <property type="match status" value="1"/>
</dbReference>
<organism evidence="7">
    <name type="scientific">uncultured Caudovirales phage</name>
    <dbReference type="NCBI Taxonomy" id="2100421"/>
    <lineage>
        <taxon>Viruses</taxon>
        <taxon>Duplodnaviria</taxon>
        <taxon>Heunggongvirae</taxon>
        <taxon>Uroviricota</taxon>
        <taxon>Caudoviricetes</taxon>
        <taxon>Peduoviridae</taxon>
        <taxon>Maltschvirus</taxon>
        <taxon>Maltschvirus maltsch</taxon>
    </lineage>
</organism>
<accession>A0A6J5LAH4</accession>
<dbReference type="GO" id="GO:0003824">
    <property type="term" value="F:catalytic activity"/>
    <property type="evidence" value="ECO:0007669"/>
    <property type="project" value="InterPro"/>
</dbReference>
<dbReference type="Pfam" id="PF04055">
    <property type="entry name" value="Radical_SAM"/>
    <property type="match status" value="1"/>
</dbReference>
<proteinExistence type="predicted"/>